<dbReference type="PROSITE" id="PS51375">
    <property type="entry name" value="PPR"/>
    <property type="match status" value="3"/>
</dbReference>
<dbReference type="Gene3D" id="1.25.40.10">
    <property type="entry name" value="Tetratricopeptide repeat domain"/>
    <property type="match status" value="3"/>
</dbReference>
<gene>
    <name evidence="3" type="ORF">F0562_030522</name>
</gene>
<reference evidence="3 4" key="1">
    <citation type="submission" date="2019-09" db="EMBL/GenBank/DDBJ databases">
        <title>A chromosome-level genome assembly of the Chinese tupelo Nyssa sinensis.</title>
        <authorList>
            <person name="Yang X."/>
            <person name="Kang M."/>
            <person name="Yang Y."/>
            <person name="Xiong H."/>
            <person name="Wang M."/>
            <person name="Zhang Z."/>
            <person name="Wang Z."/>
            <person name="Wu H."/>
            <person name="Ma T."/>
            <person name="Liu J."/>
            <person name="Xi Z."/>
        </authorList>
    </citation>
    <scope>NUCLEOTIDE SEQUENCE [LARGE SCALE GENOMIC DNA]</scope>
    <source>
        <strain evidence="3">J267</strain>
        <tissue evidence="3">Leaf</tissue>
    </source>
</reference>
<dbReference type="Proteomes" id="UP000325577">
    <property type="component" value="Linkage Group LG17"/>
</dbReference>
<name>A0A5J5AYS9_9ASTE</name>
<feature type="repeat" description="PPR" evidence="2">
    <location>
        <begin position="147"/>
        <end position="181"/>
    </location>
</feature>
<dbReference type="InterPro" id="IPR046848">
    <property type="entry name" value="E_motif"/>
</dbReference>
<protein>
    <recommendedName>
        <fullName evidence="5">Pentacotripeptide-repeat region of PRORP domain-containing protein</fullName>
    </recommendedName>
</protein>
<dbReference type="PANTHER" id="PTHR47926">
    <property type="entry name" value="PENTATRICOPEPTIDE REPEAT-CONTAINING PROTEIN"/>
    <property type="match status" value="1"/>
</dbReference>
<dbReference type="PANTHER" id="PTHR47926:SF347">
    <property type="entry name" value="PENTATRICOPEPTIDE REPEAT-CONTAINING PROTEIN"/>
    <property type="match status" value="1"/>
</dbReference>
<sequence>MSMFRRFASYLSAKIPHNRTLNSAVKHQNCNIHPHYHLFDKMCHGDLYSLNSLLASYVRNNDALASWTVFSHMHSLRSDLNAFTFTPVLVACSVLPHSERGKQVHALMTKTGTESETVTKTALIDMYSKYGQLGDSVRVFDEMGFKDVVTWNAMLTSFLRHGLPVKALGAFEVMRKERVEFSEFTLCSVLKACTFLNAFRQGKQVHALVIVMGRDLLVLSTALIDFYSKAGYISEAMDVYCNLHCRKDDVMLNSLISGCVRNRRYDVAMSIMSAMKPNIIALTSALAACSENSDLWIGKQIHSVVIRRGFTSDTQLSNVLLDMYAKCGKIVNARILFDGIPQKDVVSWTSMIDAYGSQGHGLEALELFKKMGEEGNSVLPNFVTFLAILSACGHSGLVKQGQECFVSVQETYGLDPGPEHYACFIDIFVRTGQIEEVWCMFAYMVKKGTKPTPAIWAALLNACRINQDVRRGEVVAKHLFELEPNKPGNYVALSNFYAAIGRWDAVDNLRSIMKTRGLVKEAGSSWVTVACSHEDFNNALLGMWLWRFVVETDCLWRRVGEGKYGVNPRGWTSREVNCSYGVSLWKCIKNCWTEFVAHIQYVVGRGNWVKFGHDFWWRQSSLK</sequence>
<dbReference type="GO" id="GO:0003723">
    <property type="term" value="F:RNA binding"/>
    <property type="evidence" value="ECO:0007669"/>
    <property type="project" value="InterPro"/>
</dbReference>
<dbReference type="AlphaFoldDB" id="A0A5J5AYS9"/>
<feature type="repeat" description="PPR" evidence="2">
    <location>
        <begin position="417"/>
        <end position="451"/>
    </location>
</feature>
<dbReference type="OrthoDB" id="428771at2759"/>
<dbReference type="Pfam" id="PF20431">
    <property type="entry name" value="E_motif"/>
    <property type="match status" value="1"/>
</dbReference>
<accession>A0A5J5AYS9</accession>
<dbReference type="InterPro" id="IPR002885">
    <property type="entry name" value="PPR_rpt"/>
</dbReference>
<dbReference type="EMBL" id="CM018040">
    <property type="protein sequence ID" value="KAA8535519.1"/>
    <property type="molecule type" value="Genomic_DNA"/>
</dbReference>
<organism evidence="3 4">
    <name type="scientific">Nyssa sinensis</name>
    <dbReference type="NCBI Taxonomy" id="561372"/>
    <lineage>
        <taxon>Eukaryota</taxon>
        <taxon>Viridiplantae</taxon>
        <taxon>Streptophyta</taxon>
        <taxon>Embryophyta</taxon>
        <taxon>Tracheophyta</taxon>
        <taxon>Spermatophyta</taxon>
        <taxon>Magnoliopsida</taxon>
        <taxon>eudicotyledons</taxon>
        <taxon>Gunneridae</taxon>
        <taxon>Pentapetalae</taxon>
        <taxon>asterids</taxon>
        <taxon>Cornales</taxon>
        <taxon>Nyssaceae</taxon>
        <taxon>Nyssa</taxon>
    </lineage>
</organism>
<evidence type="ECO:0008006" key="5">
    <source>
        <dbReference type="Google" id="ProtNLM"/>
    </source>
</evidence>
<dbReference type="NCBIfam" id="TIGR00756">
    <property type="entry name" value="PPR"/>
    <property type="match status" value="4"/>
</dbReference>
<dbReference type="FunFam" id="1.25.40.10:FF:000382">
    <property type="entry name" value="Pentatricopeptide repeat-containing protein"/>
    <property type="match status" value="1"/>
</dbReference>
<evidence type="ECO:0000256" key="1">
    <source>
        <dbReference type="ARBA" id="ARBA00022737"/>
    </source>
</evidence>
<evidence type="ECO:0000313" key="3">
    <source>
        <dbReference type="EMBL" id="KAA8535519.1"/>
    </source>
</evidence>
<evidence type="ECO:0000313" key="4">
    <source>
        <dbReference type="Proteomes" id="UP000325577"/>
    </source>
</evidence>
<proteinExistence type="predicted"/>
<dbReference type="Pfam" id="PF01535">
    <property type="entry name" value="PPR"/>
    <property type="match status" value="5"/>
</dbReference>
<keyword evidence="1" id="KW-0677">Repeat</keyword>
<dbReference type="GO" id="GO:0009451">
    <property type="term" value="P:RNA modification"/>
    <property type="evidence" value="ECO:0007669"/>
    <property type="project" value="InterPro"/>
</dbReference>
<dbReference type="InterPro" id="IPR011990">
    <property type="entry name" value="TPR-like_helical_dom_sf"/>
</dbReference>
<feature type="repeat" description="PPR" evidence="2">
    <location>
        <begin position="344"/>
        <end position="378"/>
    </location>
</feature>
<dbReference type="Pfam" id="PF13041">
    <property type="entry name" value="PPR_2"/>
    <property type="match status" value="2"/>
</dbReference>
<dbReference type="InterPro" id="IPR046960">
    <property type="entry name" value="PPR_At4g14850-like_plant"/>
</dbReference>
<dbReference type="FunFam" id="1.25.40.10:FF:001093">
    <property type="entry name" value="Pentatricopeptide repeat-containing protein At2g34400"/>
    <property type="match status" value="1"/>
</dbReference>
<keyword evidence="4" id="KW-1185">Reference proteome</keyword>
<evidence type="ECO:0000256" key="2">
    <source>
        <dbReference type="PROSITE-ProRule" id="PRU00708"/>
    </source>
</evidence>